<dbReference type="Proteomes" id="UP001642360">
    <property type="component" value="Unassembled WGS sequence"/>
</dbReference>
<keyword evidence="2 5" id="KW-0812">Transmembrane</keyword>
<evidence type="ECO:0000256" key="3">
    <source>
        <dbReference type="ARBA" id="ARBA00022989"/>
    </source>
</evidence>
<organism evidence="7 8">
    <name type="scientific">Ilex paraguariensis</name>
    <name type="common">yerba mate</name>
    <dbReference type="NCBI Taxonomy" id="185542"/>
    <lineage>
        <taxon>Eukaryota</taxon>
        <taxon>Viridiplantae</taxon>
        <taxon>Streptophyta</taxon>
        <taxon>Embryophyta</taxon>
        <taxon>Tracheophyta</taxon>
        <taxon>Spermatophyta</taxon>
        <taxon>Magnoliopsida</taxon>
        <taxon>eudicotyledons</taxon>
        <taxon>Gunneridae</taxon>
        <taxon>Pentapetalae</taxon>
        <taxon>asterids</taxon>
        <taxon>campanulids</taxon>
        <taxon>Aquifoliales</taxon>
        <taxon>Aquifoliaceae</taxon>
        <taxon>Ilex</taxon>
    </lineage>
</organism>
<comment type="caution">
    <text evidence="7">The sequence shown here is derived from an EMBL/GenBank/DDBJ whole genome shotgun (WGS) entry which is preliminary data.</text>
</comment>
<accession>A0ABC8UIB4</accession>
<reference evidence="7 8" key="1">
    <citation type="submission" date="2024-02" db="EMBL/GenBank/DDBJ databases">
        <authorList>
            <person name="Vignale AGUSTIN F."/>
            <person name="Sosa J E."/>
            <person name="Modenutti C."/>
        </authorList>
    </citation>
    <scope>NUCLEOTIDE SEQUENCE [LARGE SCALE GENOMIC DNA]</scope>
</reference>
<comment type="subcellular location">
    <subcellularLocation>
        <location evidence="1">Membrane</location>
        <topology evidence="1">Single-pass membrane protein</topology>
    </subcellularLocation>
</comment>
<name>A0ABC8UIB4_9AQUA</name>
<evidence type="ECO:0000256" key="5">
    <source>
        <dbReference type="SAM" id="Phobius"/>
    </source>
</evidence>
<dbReference type="InterPro" id="IPR044839">
    <property type="entry name" value="NDR1-like"/>
</dbReference>
<evidence type="ECO:0000259" key="6">
    <source>
        <dbReference type="Pfam" id="PF03168"/>
    </source>
</evidence>
<gene>
    <name evidence="7" type="ORF">ILEXP_LOCUS50801</name>
</gene>
<evidence type="ECO:0000313" key="8">
    <source>
        <dbReference type="Proteomes" id="UP001642360"/>
    </source>
</evidence>
<proteinExistence type="predicted"/>
<dbReference type="GO" id="GO:0016020">
    <property type="term" value="C:membrane"/>
    <property type="evidence" value="ECO:0007669"/>
    <property type="project" value="UniProtKB-SubCell"/>
</dbReference>
<sequence>MGGAQQPHLNGAYYGPSIPPPPPKTYHRPGRGDGCNPLTCCCGCLCSCIFNCIFQIILTFVIVVGVIILVLWLTLRPNKVKFQVTDAALTEFNFTNTNTNTNNLNFNLALNMTVRNPNKRIGIYYDSIEARVFYEGQRFDSIQLTRFYQGHKNTTTLNAVFKGQNLVLLGNKEASKFNEEKSSGTFSIDMKLYLRIRFKVSVFKSPKFKPKIECDLKVPLDSNGGSSGSFEATKCKLDW</sequence>
<dbReference type="PANTHER" id="PTHR31415">
    <property type="entry name" value="OS05G0367900 PROTEIN"/>
    <property type="match status" value="1"/>
</dbReference>
<evidence type="ECO:0000256" key="2">
    <source>
        <dbReference type="ARBA" id="ARBA00022692"/>
    </source>
</evidence>
<dbReference type="Pfam" id="PF03168">
    <property type="entry name" value="LEA_2"/>
    <property type="match status" value="1"/>
</dbReference>
<keyword evidence="3 5" id="KW-1133">Transmembrane helix</keyword>
<protein>
    <recommendedName>
        <fullName evidence="6">Late embryogenesis abundant protein LEA-2 subgroup domain-containing protein</fullName>
    </recommendedName>
</protein>
<dbReference type="PANTHER" id="PTHR31415:SF4">
    <property type="entry name" value="NDR1_HIN1-LIKE PROTEIN 3"/>
    <property type="match status" value="1"/>
</dbReference>
<dbReference type="EMBL" id="CAUOFW020007835">
    <property type="protein sequence ID" value="CAK9180774.1"/>
    <property type="molecule type" value="Genomic_DNA"/>
</dbReference>
<feature type="domain" description="Late embryogenesis abundant protein LEA-2 subgroup" evidence="6">
    <location>
        <begin position="112"/>
        <end position="214"/>
    </location>
</feature>
<dbReference type="InterPro" id="IPR004864">
    <property type="entry name" value="LEA_2"/>
</dbReference>
<evidence type="ECO:0000313" key="7">
    <source>
        <dbReference type="EMBL" id="CAK9180774.1"/>
    </source>
</evidence>
<dbReference type="AlphaFoldDB" id="A0ABC8UIB4"/>
<keyword evidence="8" id="KW-1185">Reference proteome</keyword>
<feature type="transmembrane region" description="Helical" evidence="5">
    <location>
        <begin position="53"/>
        <end position="75"/>
    </location>
</feature>
<evidence type="ECO:0000256" key="1">
    <source>
        <dbReference type="ARBA" id="ARBA00004167"/>
    </source>
</evidence>
<keyword evidence="4 5" id="KW-0472">Membrane</keyword>
<evidence type="ECO:0000256" key="4">
    <source>
        <dbReference type="ARBA" id="ARBA00023136"/>
    </source>
</evidence>